<keyword evidence="6" id="KW-1185">Reference proteome</keyword>
<dbReference type="AlphaFoldDB" id="A0A158GT92"/>
<dbReference type="PANTHER" id="PTHR31302">
    <property type="entry name" value="TRANSMEMBRANE PROTEIN WITH METALLOPHOSPHOESTERASE DOMAIN-RELATED"/>
    <property type="match status" value="1"/>
</dbReference>
<keyword evidence="3" id="KW-0472">Membrane</keyword>
<feature type="transmembrane region" description="Helical" evidence="3">
    <location>
        <begin position="38"/>
        <end position="56"/>
    </location>
</feature>
<protein>
    <submittedName>
        <fullName evidence="5">Ser/Thr protein phosphatase family protein</fullName>
    </submittedName>
</protein>
<accession>A0A158GT92</accession>
<dbReference type="CDD" id="cd07385">
    <property type="entry name" value="MPP_YkuE_C"/>
    <property type="match status" value="1"/>
</dbReference>
<feature type="transmembrane region" description="Helical" evidence="3">
    <location>
        <begin position="112"/>
        <end position="133"/>
    </location>
</feature>
<reference evidence="5" key="1">
    <citation type="submission" date="2016-01" db="EMBL/GenBank/DDBJ databases">
        <authorList>
            <person name="Peeters C."/>
        </authorList>
    </citation>
    <scope>NUCLEOTIDE SEQUENCE [LARGE SCALE GENOMIC DNA]</scope>
    <source>
        <strain evidence="5">LMG 22934</strain>
    </source>
</reference>
<keyword evidence="2" id="KW-0378">Hydrolase</keyword>
<evidence type="ECO:0000313" key="5">
    <source>
        <dbReference type="EMBL" id="SAL35143.1"/>
    </source>
</evidence>
<dbReference type="InterPro" id="IPR051158">
    <property type="entry name" value="Metallophosphoesterase_sf"/>
</dbReference>
<keyword evidence="1" id="KW-0479">Metal-binding</keyword>
<dbReference type="GO" id="GO:0009245">
    <property type="term" value="P:lipid A biosynthetic process"/>
    <property type="evidence" value="ECO:0007669"/>
    <property type="project" value="TreeGrafter"/>
</dbReference>
<dbReference type="SUPFAM" id="SSF56300">
    <property type="entry name" value="Metallo-dependent phosphatases"/>
    <property type="match status" value="1"/>
</dbReference>
<dbReference type="EMBL" id="FCNW02000009">
    <property type="protein sequence ID" value="SAL35143.1"/>
    <property type="molecule type" value="Genomic_DNA"/>
</dbReference>
<dbReference type="OrthoDB" id="9780884at2"/>
<dbReference type="GO" id="GO:0016020">
    <property type="term" value="C:membrane"/>
    <property type="evidence" value="ECO:0007669"/>
    <property type="project" value="GOC"/>
</dbReference>
<proteinExistence type="predicted"/>
<evidence type="ECO:0000256" key="1">
    <source>
        <dbReference type="ARBA" id="ARBA00022723"/>
    </source>
</evidence>
<gene>
    <name evidence="5" type="ORF">AWB65_02471</name>
</gene>
<dbReference type="InterPro" id="IPR029052">
    <property type="entry name" value="Metallo-depent_PP-like"/>
</dbReference>
<comment type="caution">
    <text evidence="5">The sequence shown here is derived from an EMBL/GenBank/DDBJ whole genome shotgun (WGS) entry which is preliminary data.</text>
</comment>
<evidence type="ECO:0000313" key="6">
    <source>
        <dbReference type="Proteomes" id="UP000054977"/>
    </source>
</evidence>
<feature type="transmembrane region" description="Helical" evidence="3">
    <location>
        <begin position="68"/>
        <end position="92"/>
    </location>
</feature>
<feature type="transmembrane region" description="Helical" evidence="3">
    <location>
        <begin position="7"/>
        <end position="26"/>
    </location>
</feature>
<evidence type="ECO:0000256" key="3">
    <source>
        <dbReference type="SAM" id="Phobius"/>
    </source>
</evidence>
<keyword evidence="3" id="KW-0812">Transmembrane</keyword>
<dbReference type="STRING" id="326474.AWB65_02471"/>
<feature type="domain" description="Calcineurin-like phosphoesterase" evidence="4">
    <location>
        <begin position="159"/>
        <end position="327"/>
    </location>
</feature>
<sequence length="387" mass="41437">MRRSAFFLRVIGIGILFHLYVGMRLIPAMPVGAPLRWLAALVLVASILLIPLGMSARTIEQQPLSDRLAWIGLLAMGFFSSLLVLTFARDVALLVIHLVDWARGAAVGSPAFTAWSALAVPGLAMLSSSVGFYNARRRAPVVTVDVPIDNLPAALNGFTIVQISDIHVGPTIKRHYVERIVAAVNGLQPDLIAVTGDVVDGAVPHLADHTRPLGELSARHGAFLVTGNHEYYSGAEKWIAEFRRLGLTVLMNQHVVLEHDGARAIIAGVTDYNAGSFDPSHQSDPAAALRGAPADATVRVLLAHQPRSAPAAADAGFTLQLSGHTHGGQFFPWNFFVRLQQPFVSGLDKLGGLWVYTSRGTGYWGPPKRLGAPSEITRLRLVAGSGG</sequence>
<evidence type="ECO:0000256" key="2">
    <source>
        <dbReference type="ARBA" id="ARBA00022801"/>
    </source>
</evidence>
<dbReference type="GO" id="GO:0046872">
    <property type="term" value="F:metal ion binding"/>
    <property type="evidence" value="ECO:0007669"/>
    <property type="project" value="UniProtKB-KW"/>
</dbReference>
<name>A0A158GT92_9BURK</name>
<dbReference type="Gene3D" id="3.60.21.10">
    <property type="match status" value="1"/>
</dbReference>
<keyword evidence="3" id="KW-1133">Transmembrane helix</keyword>
<dbReference type="RefSeq" id="WP_087667419.1">
    <property type="nucleotide sequence ID" value="NZ_FCNW02000009.1"/>
</dbReference>
<dbReference type="PANTHER" id="PTHR31302:SF31">
    <property type="entry name" value="PHOSPHODIESTERASE YAEI"/>
    <property type="match status" value="1"/>
</dbReference>
<dbReference type="InterPro" id="IPR004843">
    <property type="entry name" value="Calcineurin-like_PHP"/>
</dbReference>
<dbReference type="Pfam" id="PF00149">
    <property type="entry name" value="Metallophos"/>
    <property type="match status" value="1"/>
</dbReference>
<evidence type="ECO:0000259" key="4">
    <source>
        <dbReference type="Pfam" id="PF00149"/>
    </source>
</evidence>
<dbReference type="Proteomes" id="UP000054977">
    <property type="component" value="Unassembled WGS sequence"/>
</dbReference>
<dbReference type="GO" id="GO:0008758">
    <property type="term" value="F:UDP-2,3-diacylglucosamine hydrolase activity"/>
    <property type="evidence" value="ECO:0007669"/>
    <property type="project" value="TreeGrafter"/>
</dbReference>
<organism evidence="5 6">
    <name type="scientific">Caballeronia humi</name>
    <dbReference type="NCBI Taxonomy" id="326474"/>
    <lineage>
        <taxon>Bacteria</taxon>
        <taxon>Pseudomonadati</taxon>
        <taxon>Pseudomonadota</taxon>
        <taxon>Betaproteobacteria</taxon>
        <taxon>Burkholderiales</taxon>
        <taxon>Burkholderiaceae</taxon>
        <taxon>Caballeronia</taxon>
    </lineage>
</organism>